<evidence type="ECO:0000256" key="1">
    <source>
        <dbReference type="ARBA" id="ARBA00004651"/>
    </source>
</evidence>
<protein>
    <submittedName>
        <fullName evidence="9">Glycine betaine uptake system permease protein YehY</fullName>
    </submittedName>
</protein>
<accession>A0ABQ4SG98</accession>
<sequence length="418" mass="40827">MVACLASLAFAALFSAKWPAAGLGGSARRGDASNGEMTRRLLPLCAAGLVAAALAGLPLLTFAPNRLVPGDPVAAGWPGLGPAALALAAGWLTSGARPGRALPLAALIAALAGLGVLGLMVGEGAARLLAGRPAAARASLGAGAWLAGFAFLLLSAEAARAIPGRAGRPLALAGGLALAGFAGWSGLFDAVSLAVEYRARAGAVQAAVAQHLGLSAGALGLALLVSAPLALLLLRGGWPARGVEAVLNGVQVVPALALFAALVSVLSGVLAWLPSLRALGLAAIGPTPAVLGTAAYVALPLVQSLAAGLASPDPAVLESARALGLTRLQVLLRVRLRLGAPLLLGGLRVATVQSIGLSTLGGLVGAGGLGAVVFDGMAQFAPDLILLGAIPVIALSLAADRGLALLGPREARAARVSA</sequence>
<evidence type="ECO:0000259" key="8">
    <source>
        <dbReference type="PROSITE" id="PS50928"/>
    </source>
</evidence>
<keyword evidence="10" id="KW-1185">Reference proteome</keyword>
<comment type="subcellular location">
    <subcellularLocation>
        <location evidence="1 6">Cell membrane</location>
        <topology evidence="1 6">Multi-pass membrane protein</topology>
    </subcellularLocation>
</comment>
<dbReference type="Pfam" id="PF00528">
    <property type="entry name" value="BPD_transp_1"/>
    <property type="match status" value="1"/>
</dbReference>
<feature type="transmembrane region" description="Helical" evidence="6">
    <location>
        <begin position="41"/>
        <end position="62"/>
    </location>
</feature>
<gene>
    <name evidence="9" type="primary">yehY</name>
    <name evidence="9" type="ORF">GMJLKIPL_2851</name>
</gene>
<dbReference type="EMBL" id="BPQQ01000031">
    <property type="protein sequence ID" value="GJE00923.1"/>
    <property type="molecule type" value="Genomic_DNA"/>
</dbReference>
<evidence type="ECO:0000256" key="3">
    <source>
        <dbReference type="ARBA" id="ARBA00022692"/>
    </source>
</evidence>
<organism evidence="9 10">
    <name type="scientific">Methylobacterium isbiliense</name>
    <dbReference type="NCBI Taxonomy" id="315478"/>
    <lineage>
        <taxon>Bacteria</taxon>
        <taxon>Pseudomonadati</taxon>
        <taxon>Pseudomonadota</taxon>
        <taxon>Alphaproteobacteria</taxon>
        <taxon>Hyphomicrobiales</taxon>
        <taxon>Methylobacteriaceae</taxon>
        <taxon>Methylobacterium</taxon>
    </lineage>
</organism>
<reference evidence="9" key="2">
    <citation type="submission" date="2021-08" db="EMBL/GenBank/DDBJ databases">
        <authorList>
            <person name="Tani A."/>
            <person name="Ola A."/>
            <person name="Ogura Y."/>
            <person name="Katsura K."/>
            <person name="Hayashi T."/>
        </authorList>
    </citation>
    <scope>NUCLEOTIDE SEQUENCE</scope>
    <source>
        <strain evidence="9">DSM 17168</strain>
    </source>
</reference>
<feature type="transmembrane region" description="Helical" evidence="6">
    <location>
        <begin position="134"/>
        <end position="154"/>
    </location>
</feature>
<keyword evidence="4 6" id="KW-1133">Transmembrane helix</keyword>
<feature type="transmembrane region" description="Helical" evidence="6">
    <location>
        <begin position="355"/>
        <end position="374"/>
    </location>
</feature>
<feature type="domain" description="ABC transmembrane type-1" evidence="8">
    <location>
        <begin position="208"/>
        <end position="403"/>
    </location>
</feature>
<keyword evidence="3 6" id="KW-0812">Transmembrane</keyword>
<dbReference type="Gene3D" id="1.10.3720.10">
    <property type="entry name" value="MetI-like"/>
    <property type="match status" value="1"/>
</dbReference>
<evidence type="ECO:0000256" key="7">
    <source>
        <dbReference type="SAM" id="SignalP"/>
    </source>
</evidence>
<evidence type="ECO:0000313" key="9">
    <source>
        <dbReference type="EMBL" id="GJE00923.1"/>
    </source>
</evidence>
<evidence type="ECO:0000256" key="6">
    <source>
        <dbReference type="RuleBase" id="RU363032"/>
    </source>
</evidence>
<comment type="similarity">
    <text evidence="6">Belongs to the binding-protein-dependent transport system permease family.</text>
</comment>
<dbReference type="SUPFAM" id="SSF161098">
    <property type="entry name" value="MetI-like"/>
    <property type="match status" value="1"/>
</dbReference>
<feature type="transmembrane region" description="Helical" evidence="6">
    <location>
        <begin position="380"/>
        <end position="399"/>
    </location>
</feature>
<evidence type="ECO:0000256" key="5">
    <source>
        <dbReference type="ARBA" id="ARBA00023136"/>
    </source>
</evidence>
<dbReference type="Proteomes" id="UP001055153">
    <property type="component" value="Unassembled WGS sequence"/>
</dbReference>
<dbReference type="InterPro" id="IPR000515">
    <property type="entry name" value="MetI-like"/>
</dbReference>
<dbReference type="PANTHER" id="PTHR30177">
    <property type="entry name" value="GLYCINE BETAINE/L-PROLINE TRANSPORT SYSTEM PERMEASE PROTEIN PROW"/>
    <property type="match status" value="1"/>
</dbReference>
<reference evidence="9" key="1">
    <citation type="journal article" date="2021" name="Front. Microbiol.">
        <title>Comprehensive Comparative Genomics and Phenotyping of Methylobacterium Species.</title>
        <authorList>
            <person name="Alessa O."/>
            <person name="Ogura Y."/>
            <person name="Fujitani Y."/>
            <person name="Takami H."/>
            <person name="Hayashi T."/>
            <person name="Sahin N."/>
            <person name="Tani A."/>
        </authorList>
    </citation>
    <scope>NUCLEOTIDE SEQUENCE</scope>
    <source>
        <strain evidence="9">DSM 17168</strain>
    </source>
</reference>
<proteinExistence type="inferred from homology"/>
<feature type="transmembrane region" description="Helical" evidence="6">
    <location>
        <begin position="74"/>
        <end position="92"/>
    </location>
</feature>
<dbReference type="InterPro" id="IPR035906">
    <property type="entry name" value="MetI-like_sf"/>
</dbReference>
<evidence type="ECO:0000256" key="2">
    <source>
        <dbReference type="ARBA" id="ARBA00022448"/>
    </source>
</evidence>
<keyword evidence="5 6" id="KW-0472">Membrane</keyword>
<feature type="transmembrane region" description="Helical" evidence="6">
    <location>
        <begin position="212"/>
        <end position="233"/>
    </location>
</feature>
<name>A0ABQ4SG98_9HYPH</name>
<dbReference type="InterPro" id="IPR051204">
    <property type="entry name" value="ABC_transp_perm/SBD"/>
</dbReference>
<feature type="transmembrane region" description="Helical" evidence="6">
    <location>
        <begin position="253"/>
        <end position="273"/>
    </location>
</feature>
<evidence type="ECO:0000256" key="4">
    <source>
        <dbReference type="ARBA" id="ARBA00022989"/>
    </source>
</evidence>
<feature type="transmembrane region" description="Helical" evidence="6">
    <location>
        <begin position="170"/>
        <end position="191"/>
    </location>
</feature>
<dbReference type="PANTHER" id="PTHR30177:SF30">
    <property type="entry name" value="GLYCINE BETAINE UPTAKE SYSTEM PERMEASE PROTEIN YEHY"/>
    <property type="match status" value="1"/>
</dbReference>
<evidence type="ECO:0000313" key="10">
    <source>
        <dbReference type="Proteomes" id="UP001055153"/>
    </source>
</evidence>
<comment type="caution">
    <text evidence="9">The sequence shown here is derived from an EMBL/GenBank/DDBJ whole genome shotgun (WGS) entry which is preliminary data.</text>
</comment>
<keyword evidence="2 6" id="KW-0813">Transport</keyword>
<feature type="transmembrane region" description="Helical" evidence="6">
    <location>
        <begin position="104"/>
        <end position="122"/>
    </location>
</feature>
<dbReference type="PROSITE" id="PS50928">
    <property type="entry name" value="ABC_TM1"/>
    <property type="match status" value="1"/>
</dbReference>
<feature type="chain" id="PRO_5045396138" evidence="7">
    <location>
        <begin position="21"/>
        <end position="418"/>
    </location>
</feature>
<keyword evidence="7" id="KW-0732">Signal</keyword>
<feature type="signal peptide" evidence="7">
    <location>
        <begin position="1"/>
        <end position="20"/>
    </location>
</feature>